<keyword evidence="1" id="KW-0175">Coiled coil</keyword>
<evidence type="ECO:0000256" key="1">
    <source>
        <dbReference type="SAM" id="Coils"/>
    </source>
</evidence>
<dbReference type="AlphaFoldDB" id="A0A830BZB6"/>
<feature type="region of interest" description="Disordered" evidence="2">
    <location>
        <begin position="338"/>
        <end position="365"/>
    </location>
</feature>
<dbReference type="PANTHER" id="PTHR31071:SF2">
    <property type="entry name" value="ACTIN CYTOSKELETON-REGULATORY COMPLEX PAN-LIKE PROTEIN"/>
    <property type="match status" value="1"/>
</dbReference>
<evidence type="ECO:0000313" key="3">
    <source>
        <dbReference type="EMBL" id="GFP91989.1"/>
    </source>
</evidence>
<dbReference type="Proteomes" id="UP000653305">
    <property type="component" value="Unassembled WGS sequence"/>
</dbReference>
<evidence type="ECO:0000313" key="4">
    <source>
        <dbReference type="Proteomes" id="UP000653305"/>
    </source>
</evidence>
<proteinExistence type="predicted"/>
<accession>A0A830BZB6</accession>
<dbReference type="EMBL" id="BMAC01000261">
    <property type="protein sequence ID" value="GFP91989.1"/>
    <property type="molecule type" value="Genomic_DNA"/>
</dbReference>
<sequence length="443" mass="50251">MVSDERVTSGRLNRLRRKEIGGRRTCGGTERAATPFMERKLDSADRNRGCLHGDGGGAAAEAVSARKLAASLWYLAATTNGNGSVTWLFDRLRFEIPKSTTEGATKWDYCNSKARYNIGYFRSKFKSIDLVKTRKHLNEVESEKMRLNEERASRMRTEHQKMCTIAKNLKGGVKSEKKNKNKIDIVNSKLVRDIAEAKLSARKFMRNLGKEKKARECLEDLCNRLAKEVEGYKAEIGALRSQQENILEEAEKERNLMQIAEVWREEQAQMKLIDVKLILENKFAEMNNVIAEFKAFSKNEVGIETVTQAEICSSRELFESEGSVNKIRRSKYVSNNIAHHGSKKSESSEISSVSLNQSEKKGTFGSNKLQRALPRNKGGGRVSNRTDKGEVKIRINPHVVRAMKGHIEWPRGIERRCSAEADLLEAKLESQKIIMRNVLKQRS</sequence>
<organism evidence="3 4">
    <name type="scientific">Phtheirospermum japonicum</name>
    <dbReference type="NCBI Taxonomy" id="374723"/>
    <lineage>
        <taxon>Eukaryota</taxon>
        <taxon>Viridiplantae</taxon>
        <taxon>Streptophyta</taxon>
        <taxon>Embryophyta</taxon>
        <taxon>Tracheophyta</taxon>
        <taxon>Spermatophyta</taxon>
        <taxon>Magnoliopsida</taxon>
        <taxon>eudicotyledons</taxon>
        <taxon>Gunneridae</taxon>
        <taxon>Pentapetalae</taxon>
        <taxon>asterids</taxon>
        <taxon>lamiids</taxon>
        <taxon>Lamiales</taxon>
        <taxon>Orobanchaceae</taxon>
        <taxon>Orobanchaceae incertae sedis</taxon>
        <taxon>Phtheirospermum</taxon>
    </lineage>
</organism>
<name>A0A830BZB6_9LAMI</name>
<dbReference type="PANTHER" id="PTHR31071">
    <property type="entry name" value="GB|AAF24581.1"/>
    <property type="match status" value="1"/>
</dbReference>
<comment type="caution">
    <text evidence="3">The sequence shown here is derived from an EMBL/GenBank/DDBJ whole genome shotgun (WGS) entry which is preliminary data.</text>
</comment>
<dbReference type="OrthoDB" id="1927957at2759"/>
<evidence type="ECO:0000256" key="2">
    <source>
        <dbReference type="SAM" id="MobiDB-lite"/>
    </source>
</evidence>
<gene>
    <name evidence="3" type="ORF">PHJA_001343000</name>
</gene>
<feature type="coiled-coil region" evidence="1">
    <location>
        <begin position="215"/>
        <end position="260"/>
    </location>
</feature>
<keyword evidence="4" id="KW-1185">Reference proteome</keyword>
<protein>
    <submittedName>
        <fullName evidence="3">Uncharacterized protein</fullName>
    </submittedName>
</protein>
<reference evidence="3" key="1">
    <citation type="submission" date="2020-07" db="EMBL/GenBank/DDBJ databases">
        <title>Ethylene signaling mediates host invasion by parasitic plants.</title>
        <authorList>
            <person name="Yoshida S."/>
        </authorList>
    </citation>
    <scope>NUCLEOTIDE SEQUENCE</scope>
    <source>
        <strain evidence="3">Okayama</strain>
    </source>
</reference>
<dbReference type="InterPro" id="IPR043424">
    <property type="entry name" value="BLT-like"/>
</dbReference>